<organism evidence="7 8">
    <name type="scientific">Marinobacterium aestuariivivens</name>
    <dbReference type="NCBI Taxonomy" id="1698799"/>
    <lineage>
        <taxon>Bacteria</taxon>
        <taxon>Pseudomonadati</taxon>
        <taxon>Pseudomonadota</taxon>
        <taxon>Gammaproteobacteria</taxon>
        <taxon>Oceanospirillales</taxon>
        <taxon>Oceanospirillaceae</taxon>
        <taxon>Marinobacterium</taxon>
    </lineage>
</organism>
<protein>
    <submittedName>
        <fullName evidence="7">Spy/CpxP family protein refolding chaperone</fullName>
    </submittedName>
</protein>
<dbReference type="InterPro" id="IPR012899">
    <property type="entry name" value="LTXXQ"/>
</dbReference>
<evidence type="ECO:0000313" key="8">
    <source>
        <dbReference type="Proteomes" id="UP001596422"/>
    </source>
</evidence>
<feature type="chain" id="PRO_5047304570" evidence="6">
    <location>
        <begin position="25"/>
        <end position="161"/>
    </location>
</feature>
<keyword evidence="4" id="KW-0574">Periplasm</keyword>
<dbReference type="Proteomes" id="UP001596422">
    <property type="component" value="Unassembled WGS sequence"/>
</dbReference>
<feature type="signal peptide" evidence="6">
    <location>
        <begin position="1"/>
        <end position="24"/>
    </location>
</feature>
<feature type="region of interest" description="Disordered" evidence="5">
    <location>
        <begin position="51"/>
        <end position="78"/>
    </location>
</feature>
<dbReference type="Gene3D" id="1.20.120.1490">
    <property type="match status" value="1"/>
</dbReference>
<feature type="compositionally biased region" description="Basic and acidic residues" evidence="5">
    <location>
        <begin position="62"/>
        <end position="78"/>
    </location>
</feature>
<reference evidence="8" key="1">
    <citation type="journal article" date="2019" name="Int. J. Syst. Evol. Microbiol.">
        <title>The Global Catalogue of Microorganisms (GCM) 10K type strain sequencing project: providing services to taxonomists for standard genome sequencing and annotation.</title>
        <authorList>
            <consortium name="The Broad Institute Genomics Platform"/>
            <consortium name="The Broad Institute Genome Sequencing Center for Infectious Disease"/>
            <person name="Wu L."/>
            <person name="Ma J."/>
        </authorList>
    </citation>
    <scope>NUCLEOTIDE SEQUENCE [LARGE SCALE GENOMIC DNA]</scope>
    <source>
        <strain evidence="8">NBRC 111756</strain>
    </source>
</reference>
<evidence type="ECO:0000256" key="4">
    <source>
        <dbReference type="ARBA" id="ARBA00022764"/>
    </source>
</evidence>
<gene>
    <name evidence="7" type="ORF">ACFQDL_10165</name>
</gene>
<dbReference type="EMBL" id="JBHSWE010000001">
    <property type="protein sequence ID" value="MFC6670409.1"/>
    <property type="molecule type" value="Genomic_DNA"/>
</dbReference>
<name>A0ABW1ZYW3_9GAMM</name>
<evidence type="ECO:0000313" key="7">
    <source>
        <dbReference type="EMBL" id="MFC6670409.1"/>
    </source>
</evidence>
<dbReference type="RefSeq" id="WP_379908913.1">
    <property type="nucleotide sequence ID" value="NZ_JBHSWE010000001.1"/>
</dbReference>
<comment type="similarity">
    <text evidence="2">Belongs to the CpxP/Spy family.</text>
</comment>
<evidence type="ECO:0000256" key="2">
    <source>
        <dbReference type="ARBA" id="ARBA00008441"/>
    </source>
</evidence>
<feature type="region of interest" description="Disordered" evidence="5">
    <location>
        <begin position="127"/>
        <end position="161"/>
    </location>
</feature>
<proteinExistence type="inferred from homology"/>
<keyword evidence="8" id="KW-1185">Reference proteome</keyword>
<keyword evidence="3 6" id="KW-0732">Signal</keyword>
<evidence type="ECO:0000256" key="5">
    <source>
        <dbReference type="SAM" id="MobiDB-lite"/>
    </source>
</evidence>
<dbReference type="PANTHER" id="PTHR38102:SF1">
    <property type="entry name" value="PERIPLASMIC CHAPERONE SPY"/>
    <property type="match status" value="1"/>
</dbReference>
<dbReference type="PIRSF" id="PIRSF034445">
    <property type="entry name" value="CpxP_Spy"/>
    <property type="match status" value="1"/>
</dbReference>
<dbReference type="Pfam" id="PF07813">
    <property type="entry name" value="LTXXQ"/>
    <property type="match status" value="1"/>
</dbReference>
<evidence type="ECO:0000256" key="1">
    <source>
        <dbReference type="ARBA" id="ARBA00004418"/>
    </source>
</evidence>
<accession>A0ABW1ZYW3</accession>
<comment type="subcellular location">
    <subcellularLocation>
        <location evidence="1">Periplasm</location>
    </subcellularLocation>
</comment>
<dbReference type="InterPro" id="IPR052211">
    <property type="entry name" value="Cpx_auxiliary_protein"/>
</dbReference>
<evidence type="ECO:0000256" key="3">
    <source>
        <dbReference type="ARBA" id="ARBA00022729"/>
    </source>
</evidence>
<evidence type="ECO:0000256" key="6">
    <source>
        <dbReference type="SAM" id="SignalP"/>
    </source>
</evidence>
<feature type="compositionally biased region" description="Polar residues" evidence="5">
    <location>
        <begin position="51"/>
        <end position="61"/>
    </location>
</feature>
<sequence>MRKPLIIAMTALTLSAGAIGLAQAHDKGEGGRYSPEKRLERMTEQLQLTDEQRGQMQTLMEQQREQRPEKGQGREIHRQLRDLDPAAEDYQQRLDDLVGQAQQQLGERMRARAAHRAAMAEILTDEQEQKLADWQKDRWGKGHHGDRGHGGKHRRGDCDDE</sequence>
<comment type="caution">
    <text evidence="7">The sequence shown here is derived from an EMBL/GenBank/DDBJ whole genome shotgun (WGS) entry which is preliminary data.</text>
</comment>
<dbReference type="PANTHER" id="PTHR38102">
    <property type="entry name" value="PERIPLASMIC CHAPERONE SPY"/>
    <property type="match status" value="1"/>
</dbReference>
<feature type="compositionally biased region" description="Basic and acidic residues" evidence="5">
    <location>
        <begin position="127"/>
        <end position="149"/>
    </location>
</feature>